<feature type="compositionally biased region" description="Basic and acidic residues" evidence="17">
    <location>
        <begin position="210"/>
        <end position="223"/>
    </location>
</feature>
<feature type="compositionally biased region" description="Polar residues" evidence="17">
    <location>
        <begin position="374"/>
        <end position="392"/>
    </location>
</feature>
<dbReference type="GO" id="GO:0016020">
    <property type="term" value="C:membrane"/>
    <property type="evidence" value="ECO:0007669"/>
    <property type="project" value="UniProtKB-SubCell"/>
</dbReference>
<keyword evidence="5" id="KW-0597">Phosphoprotein</keyword>
<keyword evidence="22" id="KW-1185">Reference proteome</keyword>
<comment type="cofactor">
    <cofactor evidence="1">
        <name>Mn(2+)</name>
        <dbReference type="ChEBI" id="CHEBI:29035"/>
    </cofactor>
</comment>
<evidence type="ECO:0000256" key="15">
    <source>
        <dbReference type="ARBA" id="ARBA00060946"/>
    </source>
</evidence>
<feature type="region of interest" description="Disordered" evidence="17">
    <location>
        <begin position="260"/>
        <end position="392"/>
    </location>
</feature>
<keyword evidence="4" id="KW-0140">cGMP</keyword>
<feature type="compositionally biased region" description="Low complexity" evidence="17">
    <location>
        <begin position="189"/>
        <end position="201"/>
    </location>
</feature>
<evidence type="ECO:0000256" key="19">
    <source>
        <dbReference type="SAM" id="SignalP"/>
    </source>
</evidence>
<dbReference type="PANTHER" id="PTHR11347">
    <property type="entry name" value="CYCLIC NUCLEOTIDE PHOSPHODIESTERASE"/>
    <property type="match status" value="1"/>
</dbReference>
<comment type="similarity">
    <text evidence="15">Belongs to the cyclic nucleotide phosphodiesterase family. PDE3 subfamily.</text>
</comment>
<reference evidence="21" key="1">
    <citation type="submission" date="2022-06" db="EMBL/GenBank/DDBJ databases">
        <authorList>
            <person name="Andreotti S."/>
            <person name="Wyler E."/>
        </authorList>
    </citation>
    <scope>NUCLEOTIDE SEQUENCE</scope>
</reference>
<evidence type="ECO:0000256" key="18">
    <source>
        <dbReference type="SAM" id="Phobius"/>
    </source>
</evidence>
<comment type="catalytic activity">
    <reaction evidence="13">
        <text>3',5'-cyclic GMP + H2O = GMP + H(+)</text>
        <dbReference type="Rhea" id="RHEA:16957"/>
        <dbReference type="ChEBI" id="CHEBI:15377"/>
        <dbReference type="ChEBI" id="CHEBI:15378"/>
        <dbReference type="ChEBI" id="CHEBI:57746"/>
        <dbReference type="ChEBI" id="CHEBI:58115"/>
    </reaction>
    <physiologicalReaction direction="left-to-right" evidence="13">
        <dbReference type="Rhea" id="RHEA:16958"/>
    </physiologicalReaction>
</comment>
<feature type="region of interest" description="Disordered" evidence="17">
    <location>
        <begin position="780"/>
        <end position="818"/>
    </location>
</feature>
<proteinExistence type="inferred from homology"/>
<evidence type="ECO:0000313" key="22">
    <source>
        <dbReference type="Proteomes" id="UP001152836"/>
    </source>
</evidence>
<dbReference type="InterPro" id="IPR036971">
    <property type="entry name" value="PDEase_catalytic_dom_sf"/>
</dbReference>
<evidence type="ECO:0000256" key="17">
    <source>
        <dbReference type="SAM" id="MobiDB-lite"/>
    </source>
</evidence>
<dbReference type="InterPro" id="IPR002073">
    <property type="entry name" value="PDEase_catalytic_dom"/>
</dbReference>
<feature type="region of interest" description="Disordered" evidence="17">
    <location>
        <begin position="861"/>
        <end position="897"/>
    </location>
</feature>
<comment type="subcellular location">
    <subcellularLocation>
        <location evidence="3">Membrane</location>
        <topology evidence="3">Multi-pass membrane protein</topology>
    </subcellularLocation>
</comment>
<keyword evidence="8 16" id="KW-0378">Hydrolase</keyword>
<comment type="cofactor">
    <cofactor evidence="16">
        <name>a divalent metal cation</name>
        <dbReference type="ChEBI" id="CHEBI:60240"/>
    </cofactor>
    <text evidence="16">Binds 2 divalent metal cations per subunit. Site 1 may preferentially bind zinc ions, while site 2 has a preference for magnesium and/or manganese ions.</text>
</comment>
<feature type="signal peptide" evidence="19">
    <location>
        <begin position="1"/>
        <end position="23"/>
    </location>
</feature>
<feature type="compositionally biased region" description="Acidic residues" evidence="17">
    <location>
        <begin position="785"/>
        <end position="810"/>
    </location>
</feature>
<dbReference type="SMART" id="SM00471">
    <property type="entry name" value="HDc"/>
    <property type="match status" value="1"/>
</dbReference>
<keyword evidence="9 18" id="KW-1133">Transmembrane helix</keyword>
<dbReference type="GO" id="GO:0004114">
    <property type="term" value="F:3',5'-cyclic-nucleotide phosphodiesterase activity"/>
    <property type="evidence" value="ECO:0007669"/>
    <property type="project" value="UniProtKB-EC"/>
</dbReference>
<dbReference type="EMBL" id="CALSGD010001623">
    <property type="protein sequence ID" value="CAH7430779.1"/>
    <property type="molecule type" value="Genomic_DNA"/>
</dbReference>
<dbReference type="FunFam" id="1.10.1300.10:FF:000008">
    <property type="entry name" value="Phosphodiesterase"/>
    <property type="match status" value="1"/>
</dbReference>
<keyword evidence="19" id="KW-0732">Signal</keyword>
<evidence type="ECO:0000256" key="3">
    <source>
        <dbReference type="ARBA" id="ARBA00004141"/>
    </source>
</evidence>
<sequence>MTSWQNRWSSAMVWSLHLAACLSLDPSSLLISPEQQCGMHLASLLVLVLLLFIFLPSLLPQSWLETPETDHRRPCFYPLYRSSAGIKGVSSSGTSITVDIAVMGEAHGLITDLLADPSLPPNVCTSLRAVSNLLSTQLTFQAIHKPRVNPSVTFSENYPCSDSEEGLEKDKLAISKRLRRSLPPGLLRRVSSTWTTTTSATGLPTLEPAPVRRDRSASIKPHDAPSPSALNPDSWNTPGSMTLTKSRSFTSSYAISAANHVKAKKQNRPGSLTKISPVPSPSSSPPQGSPASSPVGNITSAQFPESPEVTSRRGPGSHRALTYTQSAPDLSPQILPPPVICSSCGRSYSQGNPPDGPSERSGPAIQKPNRTDDTSQVTSDYETNNNSDGSDILQNEEEAECQREPLRKASACGVYTSQTMIFLDKPILAPEPLVMDNLDSIMDQLNTWNFPIFDLVENIGRKCGRILSQVSYRLFEDMGLFEAFKIPVREFMNYFHALEIGYRDIPYHNRIHATDVLHAVWYLTTQPIPGLPSVVSDHGSASDSDSDSGFTHGHMGYVFSKMYHVPDDKYGCLSGNIPALELMALYVAAAMHDYDHPGRTNAFLVATSAPQAVLYNDRSVLENHHAAAAWNLFMSRPEYNFLGNLDHVEFKHFRFLVIEAILATDLKKHFDFVAKFNAKVNDEVGIDWTNENDRLLVCQMCIKLADINGPAKCKELHLRWTEGIASEFYEQGDEEASLGLPISPFMDRSAPQLANLQESFISHIVGPLCHSYDSAGLMPGKWVDDSDDSGDTDDPEEEEEEAETPNEEGPCENNTTPRKKTFKRKKIYCQITQHLLQNHTMWKKVIEEEQCLAGIENQSLDQAAVPHSSEQIQAIKEEDEEKGKPRADETPAPQPDL</sequence>
<dbReference type="CDD" id="cd00077">
    <property type="entry name" value="HDc"/>
    <property type="match status" value="1"/>
</dbReference>
<dbReference type="AlphaFoldDB" id="A0AAV0AA44"/>
<dbReference type="GO" id="GO:0046872">
    <property type="term" value="F:metal ion binding"/>
    <property type="evidence" value="ECO:0007669"/>
    <property type="project" value="UniProtKB-KW"/>
</dbReference>
<dbReference type="Pfam" id="PF00233">
    <property type="entry name" value="PDEase_I"/>
    <property type="match status" value="1"/>
</dbReference>
<keyword evidence="11" id="KW-0114">cAMP</keyword>
<evidence type="ECO:0000256" key="8">
    <source>
        <dbReference type="ARBA" id="ARBA00022801"/>
    </source>
</evidence>
<dbReference type="Gene3D" id="1.10.1300.10">
    <property type="entry name" value="3'5'-cyclic nucleotide phosphodiesterase, catalytic domain"/>
    <property type="match status" value="1"/>
</dbReference>
<dbReference type="SUPFAM" id="SSF109604">
    <property type="entry name" value="HD-domain/PDEase-like"/>
    <property type="match status" value="1"/>
</dbReference>
<feature type="region of interest" description="Disordered" evidence="17">
    <location>
        <begin position="189"/>
        <end position="242"/>
    </location>
</feature>
<evidence type="ECO:0000256" key="14">
    <source>
        <dbReference type="ARBA" id="ARBA00033709"/>
    </source>
</evidence>
<evidence type="ECO:0000256" key="16">
    <source>
        <dbReference type="RuleBase" id="RU363067"/>
    </source>
</evidence>
<evidence type="ECO:0000256" key="4">
    <source>
        <dbReference type="ARBA" id="ARBA00022535"/>
    </source>
</evidence>
<feature type="domain" description="PDEase" evidence="20">
    <location>
        <begin position="430"/>
        <end position="849"/>
    </location>
</feature>
<evidence type="ECO:0000256" key="11">
    <source>
        <dbReference type="ARBA" id="ARBA00023149"/>
    </source>
</evidence>
<feature type="chain" id="PRO_5043336767" description="Phosphodiesterase" evidence="19">
    <location>
        <begin position="24"/>
        <end position="897"/>
    </location>
</feature>
<dbReference type="PROSITE" id="PS00126">
    <property type="entry name" value="PDEASE_I_1"/>
    <property type="match status" value="1"/>
</dbReference>
<feature type="transmembrane region" description="Helical" evidence="18">
    <location>
        <begin position="39"/>
        <end position="59"/>
    </location>
</feature>
<keyword evidence="6 18" id="KW-0812">Transmembrane</keyword>
<keyword evidence="7 16" id="KW-0479">Metal-binding</keyword>
<evidence type="ECO:0000256" key="5">
    <source>
        <dbReference type="ARBA" id="ARBA00022553"/>
    </source>
</evidence>
<evidence type="ECO:0000256" key="6">
    <source>
        <dbReference type="ARBA" id="ARBA00022692"/>
    </source>
</evidence>
<evidence type="ECO:0000313" key="21">
    <source>
        <dbReference type="EMBL" id="CAH7430779.1"/>
    </source>
</evidence>
<evidence type="ECO:0000256" key="13">
    <source>
        <dbReference type="ARBA" id="ARBA00033684"/>
    </source>
</evidence>
<evidence type="ECO:0000256" key="12">
    <source>
        <dbReference type="ARBA" id="ARBA00033675"/>
    </source>
</evidence>
<protein>
    <recommendedName>
        <fullName evidence="16">Phosphodiesterase</fullName>
        <ecNumber evidence="16">3.1.4.-</ecNumber>
    </recommendedName>
</protein>
<name>A0AAV0AA44_PHORO</name>
<comment type="cofactor">
    <cofactor evidence="2">
        <name>Mg(2+)</name>
        <dbReference type="ChEBI" id="CHEBI:18420"/>
    </cofactor>
</comment>
<feature type="compositionally biased region" description="Polar residues" evidence="17">
    <location>
        <begin position="228"/>
        <end position="242"/>
    </location>
</feature>
<dbReference type="Proteomes" id="UP001152836">
    <property type="component" value="Unassembled WGS sequence"/>
</dbReference>
<evidence type="ECO:0000256" key="1">
    <source>
        <dbReference type="ARBA" id="ARBA00001936"/>
    </source>
</evidence>
<keyword evidence="10 18" id="KW-0472">Membrane</keyword>
<dbReference type="InterPro" id="IPR023174">
    <property type="entry name" value="PDEase_CS"/>
</dbReference>
<evidence type="ECO:0000256" key="2">
    <source>
        <dbReference type="ARBA" id="ARBA00001946"/>
    </source>
</evidence>
<accession>A0AAV0AA44</accession>
<evidence type="ECO:0000256" key="7">
    <source>
        <dbReference type="ARBA" id="ARBA00022723"/>
    </source>
</evidence>
<gene>
    <name evidence="21" type="primary">Pde3a</name>
    <name evidence="21" type="ORF">PHOROB_LOCUS16997</name>
</gene>
<comment type="catalytic activity">
    <reaction evidence="12">
        <text>3',5'-cyclic AMP + H2O = AMP + H(+)</text>
        <dbReference type="Rhea" id="RHEA:25277"/>
        <dbReference type="ChEBI" id="CHEBI:15377"/>
        <dbReference type="ChEBI" id="CHEBI:15378"/>
        <dbReference type="ChEBI" id="CHEBI:58165"/>
        <dbReference type="ChEBI" id="CHEBI:456215"/>
    </reaction>
    <physiologicalReaction direction="left-to-right" evidence="12">
        <dbReference type="Rhea" id="RHEA:25278"/>
    </physiologicalReaction>
</comment>
<dbReference type="EC" id="3.1.4.-" evidence="16"/>
<dbReference type="InterPro" id="IPR003607">
    <property type="entry name" value="HD/PDEase_dom"/>
</dbReference>
<organism evidence="21 22">
    <name type="scientific">Phodopus roborovskii</name>
    <name type="common">Roborovski's desert hamster</name>
    <name type="synonym">Cricetulus roborovskii</name>
    <dbReference type="NCBI Taxonomy" id="109678"/>
    <lineage>
        <taxon>Eukaryota</taxon>
        <taxon>Metazoa</taxon>
        <taxon>Chordata</taxon>
        <taxon>Craniata</taxon>
        <taxon>Vertebrata</taxon>
        <taxon>Euteleostomi</taxon>
        <taxon>Mammalia</taxon>
        <taxon>Eutheria</taxon>
        <taxon>Euarchontoglires</taxon>
        <taxon>Glires</taxon>
        <taxon>Rodentia</taxon>
        <taxon>Myomorpha</taxon>
        <taxon>Muroidea</taxon>
        <taxon>Cricetidae</taxon>
        <taxon>Cricetinae</taxon>
        <taxon>Phodopus</taxon>
    </lineage>
</organism>
<feature type="compositionally biased region" description="Pro residues" evidence="17">
    <location>
        <begin position="278"/>
        <end position="288"/>
    </location>
</feature>
<dbReference type="PROSITE" id="PS51845">
    <property type="entry name" value="PDEASE_I_2"/>
    <property type="match status" value="1"/>
</dbReference>
<comment type="catalytic activity">
    <reaction evidence="14">
        <text>a nucleoside 3',5'-cyclic phosphate + H2O = a nucleoside 5'-phosphate + H(+)</text>
        <dbReference type="Rhea" id="RHEA:14653"/>
        <dbReference type="ChEBI" id="CHEBI:15377"/>
        <dbReference type="ChEBI" id="CHEBI:15378"/>
        <dbReference type="ChEBI" id="CHEBI:57867"/>
        <dbReference type="ChEBI" id="CHEBI:58464"/>
        <dbReference type="EC" id="3.1.4.17"/>
    </reaction>
    <physiologicalReaction direction="left-to-right" evidence="14">
        <dbReference type="Rhea" id="RHEA:14654"/>
    </physiologicalReaction>
</comment>
<evidence type="ECO:0000259" key="20">
    <source>
        <dbReference type="PROSITE" id="PS51845"/>
    </source>
</evidence>
<evidence type="ECO:0000256" key="10">
    <source>
        <dbReference type="ARBA" id="ARBA00023136"/>
    </source>
</evidence>
<comment type="caution">
    <text evidence="21">The sequence shown here is derived from an EMBL/GenBank/DDBJ whole genome shotgun (WGS) entry which is preliminary data.</text>
</comment>
<dbReference type="GO" id="GO:0007165">
    <property type="term" value="P:signal transduction"/>
    <property type="evidence" value="ECO:0007669"/>
    <property type="project" value="InterPro"/>
</dbReference>
<evidence type="ECO:0000256" key="9">
    <source>
        <dbReference type="ARBA" id="ARBA00022989"/>
    </source>
</evidence>